<dbReference type="Proteomes" id="UP000092714">
    <property type="component" value="Unassembled WGS sequence"/>
</dbReference>
<reference evidence="1 2" key="1">
    <citation type="submission" date="2016-06" db="EMBL/GenBank/DDBJ databases">
        <authorList>
            <person name="Kjaerup R.B."/>
            <person name="Dalgaard T.S."/>
            <person name="Juul-Madsen H.R."/>
        </authorList>
    </citation>
    <scope>NUCLEOTIDE SEQUENCE [LARGE SCALE GENOMIC DNA]</scope>
    <source>
        <strain evidence="1 2">373-A1</strain>
    </source>
</reference>
<dbReference type="AlphaFoldDB" id="A0A1B8RLT9"/>
<proteinExistence type="predicted"/>
<dbReference type="EMBL" id="MAPZ01000026">
    <property type="protein sequence ID" value="OBY09727.1"/>
    <property type="molecule type" value="Genomic_DNA"/>
</dbReference>
<evidence type="ECO:0008006" key="3">
    <source>
        <dbReference type="Google" id="ProtNLM"/>
    </source>
</evidence>
<name>A0A1B8RLT9_9CLOT</name>
<protein>
    <recommendedName>
        <fullName evidence="3">Type 4 fimbrial biogenesis protein PilX N-terminal domain-containing protein</fullName>
    </recommendedName>
</protein>
<organism evidence="1 2">
    <name type="scientific">Clostridium paraputrificum</name>
    <dbReference type="NCBI Taxonomy" id="29363"/>
    <lineage>
        <taxon>Bacteria</taxon>
        <taxon>Bacillati</taxon>
        <taxon>Bacillota</taxon>
        <taxon>Clostridia</taxon>
        <taxon>Eubacteriales</taxon>
        <taxon>Clostridiaceae</taxon>
        <taxon>Clostridium</taxon>
    </lineage>
</organism>
<dbReference type="RefSeq" id="WP_065254736.1">
    <property type="nucleotide sequence ID" value="NZ_JAQLCW010000007.1"/>
</dbReference>
<evidence type="ECO:0000313" key="1">
    <source>
        <dbReference type="EMBL" id="OBY09727.1"/>
    </source>
</evidence>
<sequence length="364" mass="39067">MRRKVKKGSALITVLVFSLLFVVISGVSTLAVVNTIKGNSGEEKYQTLYYEAEAGIERALANANSGDYDALGDLGTSSFTIHDSAMFGEVNVNLTKHINASDEYLQVVSTSTTTSGQSRTVNAKIRKYIYANDIFRYSICGENVEVNGGGSLNLDPSLINSSNSTANVGAGSVAAGSETNEQFELPIFDNSKIPYYNGTLEINCSNSNTLINNLESMSSDFSKSVRKVPLSTPNFNVYLINADKVKVVTPAFNIENVMILCNGDLEFVLSGPCQMKGSSLVAKSVTVGNFNMQISYRPYDENSPDSPAITFSPLYRAHLEMLMDGYTDASSNTVNGISYYAPNYSYGGGPGAGGSLSGIISDYE</sequence>
<comment type="caution">
    <text evidence="1">The sequence shown here is derived from an EMBL/GenBank/DDBJ whole genome shotgun (WGS) entry which is preliminary data.</text>
</comment>
<evidence type="ECO:0000313" key="2">
    <source>
        <dbReference type="Proteomes" id="UP000092714"/>
    </source>
</evidence>
<gene>
    <name evidence="1" type="ORF">CP373A1_13740</name>
</gene>
<accession>A0A1B8RLT9</accession>
<keyword evidence="2" id="KW-1185">Reference proteome</keyword>